<accession>A0A7W5GFY9</accession>
<comment type="caution">
    <text evidence="4">The sequence shown here is derived from an EMBL/GenBank/DDBJ whole genome shotgun (WGS) entry which is preliminary data.</text>
</comment>
<dbReference type="RefSeq" id="WP_183419780.1">
    <property type="nucleotide sequence ID" value="NZ_JACHXY010000002.1"/>
</dbReference>
<dbReference type="Proteomes" id="UP000543579">
    <property type="component" value="Unassembled WGS sequence"/>
</dbReference>
<keyword evidence="1" id="KW-0328">Glycosyltransferase</keyword>
<name>A0A7W5GFY9_9MICO</name>
<keyword evidence="2" id="KW-0808">Transferase</keyword>
<comment type="similarity">
    <text evidence="3">Belongs to the glycosyl hydrolase 130 family.</text>
</comment>
<evidence type="ECO:0000256" key="1">
    <source>
        <dbReference type="ARBA" id="ARBA00022676"/>
    </source>
</evidence>
<dbReference type="SUPFAM" id="SSF75005">
    <property type="entry name" value="Arabinanase/levansucrase/invertase"/>
    <property type="match status" value="1"/>
</dbReference>
<organism evidence="4 5">
    <name type="scientific">Microbacterium proteolyticum</name>
    <dbReference type="NCBI Taxonomy" id="1572644"/>
    <lineage>
        <taxon>Bacteria</taxon>
        <taxon>Bacillati</taxon>
        <taxon>Actinomycetota</taxon>
        <taxon>Actinomycetes</taxon>
        <taxon>Micrococcales</taxon>
        <taxon>Microbacteriaceae</taxon>
        <taxon>Microbacterium</taxon>
    </lineage>
</organism>
<dbReference type="EMBL" id="JACHXY010000002">
    <property type="protein sequence ID" value="MBB3158335.1"/>
    <property type="molecule type" value="Genomic_DNA"/>
</dbReference>
<gene>
    <name evidence="4" type="ORF">FHS07_002031</name>
</gene>
<dbReference type="PANTHER" id="PTHR34106">
    <property type="entry name" value="GLYCOSIDASE"/>
    <property type="match status" value="1"/>
</dbReference>
<dbReference type="PANTHER" id="PTHR34106:SF5">
    <property type="entry name" value="GLYCOSIDASE"/>
    <property type="match status" value="1"/>
</dbReference>
<evidence type="ECO:0000313" key="4">
    <source>
        <dbReference type="EMBL" id="MBB3158335.1"/>
    </source>
</evidence>
<dbReference type="Gene3D" id="2.115.10.20">
    <property type="entry name" value="Glycosyl hydrolase domain, family 43"/>
    <property type="match status" value="1"/>
</dbReference>
<dbReference type="GO" id="GO:0016787">
    <property type="term" value="F:hydrolase activity"/>
    <property type="evidence" value="ECO:0007669"/>
    <property type="project" value="UniProtKB-KW"/>
</dbReference>
<sequence>MSQILSPQTTVPYQLIREGILMQPESGNPLEAEGVLNPATARASDGTLRLFARLVAAGNYSRVGTAHIEIHAGRPVGVHRDGVALEPERSWEYGLQHGGTEDPRITTVAPLGLHVMTYVAFGPTGPRPALAVSEDAETWTRLGPIAFVYDDALGVDLNLYPNKDVVFFPDVVTGPDGTPSIAMLHRPMWDFSFTRPQEPAALPTGIDDSRPSIWISYIRLAEVQQDIAALTRPANHRLLAGPLYEWEQLKIGAGPPPVRTPEGWLLLHHGVSGEIVGSAFDLQTGVHYSVGAMLLDLDDPTVILARTELPLMSPELREERDGPVANVVFPTAIEEIDGTAFVFYGMADARIGVARLERTA</sequence>
<evidence type="ECO:0000256" key="2">
    <source>
        <dbReference type="ARBA" id="ARBA00022679"/>
    </source>
</evidence>
<dbReference type="GO" id="GO:0016757">
    <property type="term" value="F:glycosyltransferase activity"/>
    <property type="evidence" value="ECO:0007669"/>
    <property type="project" value="UniProtKB-KW"/>
</dbReference>
<dbReference type="AlphaFoldDB" id="A0A7W5GFY9"/>
<dbReference type="InterPro" id="IPR007184">
    <property type="entry name" value="Mannoside_phosphorylase"/>
</dbReference>
<keyword evidence="4" id="KW-0378">Hydrolase</keyword>
<dbReference type="InterPro" id="IPR023296">
    <property type="entry name" value="Glyco_hydro_beta-prop_sf"/>
</dbReference>
<proteinExistence type="inferred from homology"/>
<dbReference type="Pfam" id="PF04041">
    <property type="entry name" value="Glyco_hydro_130"/>
    <property type="match status" value="1"/>
</dbReference>
<evidence type="ECO:0000313" key="5">
    <source>
        <dbReference type="Proteomes" id="UP000543579"/>
    </source>
</evidence>
<protein>
    <submittedName>
        <fullName evidence="4">Putative GH43/DUF377 family glycosyl hydrolase</fullName>
    </submittedName>
</protein>
<reference evidence="4 5" key="1">
    <citation type="submission" date="2020-08" db="EMBL/GenBank/DDBJ databases">
        <title>Genomic Encyclopedia of Type Strains, Phase III (KMG-III): the genomes of soil and plant-associated and newly described type strains.</title>
        <authorList>
            <person name="Whitman W."/>
        </authorList>
    </citation>
    <scope>NUCLEOTIDE SEQUENCE [LARGE SCALE GENOMIC DNA]</scope>
    <source>
        <strain evidence="4 5">CECT 8356</strain>
    </source>
</reference>
<evidence type="ECO:0000256" key="3">
    <source>
        <dbReference type="ARBA" id="ARBA00024356"/>
    </source>
</evidence>